<feature type="region of interest" description="Disordered" evidence="15">
    <location>
        <begin position="816"/>
        <end position="883"/>
    </location>
</feature>
<proteinExistence type="predicted"/>
<dbReference type="Proteomes" id="UP000283269">
    <property type="component" value="Unassembled WGS sequence"/>
</dbReference>
<dbReference type="CDD" id="cd19172">
    <property type="entry name" value="SET_SETD2"/>
    <property type="match status" value="1"/>
</dbReference>
<dbReference type="Pfam" id="PF17907">
    <property type="entry name" value="AWS"/>
    <property type="match status" value="1"/>
</dbReference>
<evidence type="ECO:0000313" key="19">
    <source>
        <dbReference type="EMBL" id="PPQ90283.1"/>
    </source>
</evidence>
<evidence type="ECO:0000256" key="15">
    <source>
        <dbReference type="SAM" id="MobiDB-lite"/>
    </source>
</evidence>
<evidence type="ECO:0000259" key="16">
    <source>
        <dbReference type="PROSITE" id="PS50280"/>
    </source>
</evidence>
<dbReference type="EC" id="2.1.1.359" evidence="3"/>
<dbReference type="GO" id="GO:0032259">
    <property type="term" value="P:methylation"/>
    <property type="evidence" value="ECO:0007669"/>
    <property type="project" value="UniProtKB-KW"/>
</dbReference>
<keyword evidence="6" id="KW-0678">Repressor</keyword>
<dbReference type="SMART" id="SM00317">
    <property type="entry name" value="SET"/>
    <property type="match status" value="1"/>
</dbReference>
<keyword evidence="11" id="KW-0804">Transcription</keyword>
<feature type="region of interest" description="Disordered" evidence="15">
    <location>
        <begin position="1"/>
        <end position="41"/>
    </location>
</feature>
<dbReference type="STRING" id="93625.A0A409XHQ2"/>
<dbReference type="GO" id="GO:0140955">
    <property type="term" value="F:histone H3K36 trimethyltransferase activity"/>
    <property type="evidence" value="ECO:0007669"/>
    <property type="project" value="UniProtKB-EC"/>
</dbReference>
<evidence type="ECO:0000256" key="7">
    <source>
        <dbReference type="ARBA" id="ARBA00022603"/>
    </source>
</evidence>
<dbReference type="InterPro" id="IPR044437">
    <property type="entry name" value="SETD2/Set2_SET"/>
</dbReference>
<evidence type="ECO:0000256" key="6">
    <source>
        <dbReference type="ARBA" id="ARBA00022491"/>
    </source>
</evidence>
<keyword evidence="12" id="KW-0539">Nucleus</keyword>
<keyword evidence="5" id="KW-0158">Chromosome</keyword>
<dbReference type="PROSITE" id="PS51215">
    <property type="entry name" value="AWS"/>
    <property type="match status" value="1"/>
</dbReference>
<evidence type="ECO:0000256" key="13">
    <source>
        <dbReference type="ARBA" id="ARBA00030091"/>
    </source>
</evidence>
<dbReference type="EMBL" id="NHYD01001659">
    <property type="protein sequence ID" value="PPQ90283.1"/>
    <property type="molecule type" value="Genomic_DNA"/>
</dbReference>
<dbReference type="GO" id="GO:0005694">
    <property type="term" value="C:chromosome"/>
    <property type="evidence" value="ECO:0007669"/>
    <property type="project" value="UniProtKB-SubCell"/>
</dbReference>
<feature type="compositionally biased region" description="Polar residues" evidence="15">
    <location>
        <begin position="16"/>
        <end position="26"/>
    </location>
</feature>
<evidence type="ECO:0000256" key="1">
    <source>
        <dbReference type="ARBA" id="ARBA00004123"/>
    </source>
</evidence>
<evidence type="ECO:0000313" key="20">
    <source>
        <dbReference type="Proteomes" id="UP000283269"/>
    </source>
</evidence>
<dbReference type="AlphaFoldDB" id="A0A409XHQ2"/>
<evidence type="ECO:0000256" key="8">
    <source>
        <dbReference type="ARBA" id="ARBA00022679"/>
    </source>
</evidence>
<feature type="region of interest" description="Disordered" evidence="15">
    <location>
        <begin position="774"/>
        <end position="802"/>
    </location>
</feature>
<dbReference type="InterPro" id="IPR013257">
    <property type="entry name" value="SRI"/>
</dbReference>
<dbReference type="Gene3D" id="2.170.270.10">
    <property type="entry name" value="SET domain"/>
    <property type="match status" value="1"/>
</dbReference>
<feature type="domain" description="Post-SET" evidence="17">
    <location>
        <begin position="349"/>
        <end position="365"/>
    </location>
</feature>
<evidence type="ECO:0000256" key="3">
    <source>
        <dbReference type="ARBA" id="ARBA00012178"/>
    </source>
</evidence>
<feature type="domain" description="SET" evidence="16">
    <location>
        <begin position="225"/>
        <end position="342"/>
    </location>
</feature>
<evidence type="ECO:0000259" key="17">
    <source>
        <dbReference type="PROSITE" id="PS50868"/>
    </source>
</evidence>
<comment type="caution">
    <text evidence="19">The sequence shown here is derived from an EMBL/GenBank/DDBJ whole genome shotgun (WGS) entry which is preliminary data.</text>
</comment>
<dbReference type="SMART" id="SM00570">
    <property type="entry name" value="AWS"/>
    <property type="match status" value="1"/>
</dbReference>
<evidence type="ECO:0000256" key="9">
    <source>
        <dbReference type="ARBA" id="ARBA00022691"/>
    </source>
</evidence>
<dbReference type="Pfam" id="PF00856">
    <property type="entry name" value="SET"/>
    <property type="match status" value="1"/>
</dbReference>
<reference evidence="19 20" key="1">
    <citation type="journal article" date="2018" name="Evol. Lett.">
        <title>Horizontal gene cluster transfer increased hallucinogenic mushroom diversity.</title>
        <authorList>
            <person name="Reynolds H.T."/>
            <person name="Vijayakumar V."/>
            <person name="Gluck-Thaler E."/>
            <person name="Korotkin H.B."/>
            <person name="Matheny P.B."/>
            <person name="Slot J.C."/>
        </authorList>
    </citation>
    <scope>NUCLEOTIDE SEQUENCE [LARGE SCALE GENOMIC DNA]</scope>
    <source>
        <strain evidence="19 20">2631</strain>
    </source>
</reference>
<feature type="compositionally biased region" description="Polar residues" evidence="15">
    <location>
        <begin position="774"/>
        <end position="784"/>
    </location>
</feature>
<dbReference type="PROSITE" id="PS51568">
    <property type="entry name" value="SAM_MT43_SET2_1"/>
    <property type="match status" value="1"/>
</dbReference>
<keyword evidence="8" id="KW-0808">Transferase</keyword>
<feature type="compositionally biased region" description="Polar residues" evidence="15">
    <location>
        <begin position="75"/>
        <end position="93"/>
    </location>
</feature>
<dbReference type="InterPro" id="IPR046341">
    <property type="entry name" value="SET_dom_sf"/>
</dbReference>
<feature type="region of interest" description="Disordered" evidence="15">
    <location>
        <begin position="719"/>
        <end position="739"/>
    </location>
</feature>
<dbReference type="InterPro" id="IPR050777">
    <property type="entry name" value="SET2_Histone-Lys_MeTrsfase"/>
</dbReference>
<dbReference type="InterPro" id="IPR038190">
    <property type="entry name" value="SRI_sf"/>
</dbReference>
<dbReference type="OrthoDB" id="422362at2759"/>
<feature type="region of interest" description="Disordered" evidence="15">
    <location>
        <begin position="63"/>
        <end position="128"/>
    </location>
</feature>
<dbReference type="InterPro" id="IPR035441">
    <property type="entry name" value="TFIIS/LEDGF_dom_sf"/>
</dbReference>
<dbReference type="InterPro" id="IPR003616">
    <property type="entry name" value="Post-SET_dom"/>
</dbReference>
<dbReference type="GO" id="GO:0006355">
    <property type="term" value="P:regulation of DNA-templated transcription"/>
    <property type="evidence" value="ECO:0007669"/>
    <property type="project" value="InterPro"/>
</dbReference>
<comment type="catalytic activity">
    <reaction evidence="14">
        <text>L-lysyl(36)-[histone H3] + 3 S-adenosyl-L-methionine = N(6),N(6),N(6)-trimethyl-L-lysyl(36)-[histone H3] + 3 S-adenosyl-L-homocysteine + 3 H(+)</text>
        <dbReference type="Rhea" id="RHEA:60324"/>
        <dbReference type="Rhea" id="RHEA-COMP:9785"/>
        <dbReference type="Rhea" id="RHEA-COMP:15536"/>
        <dbReference type="ChEBI" id="CHEBI:15378"/>
        <dbReference type="ChEBI" id="CHEBI:29969"/>
        <dbReference type="ChEBI" id="CHEBI:57856"/>
        <dbReference type="ChEBI" id="CHEBI:59789"/>
        <dbReference type="ChEBI" id="CHEBI:61961"/>
        <dbReference type="EC" id="2.1.1.359"/>
    </reaction>
</comment>
<accession>A0A409XHQ2</accession>
<dbReference type="PROSITE" id="PS50868">
    <property type="entry name" value="POST_SET"/>
    <property type="match status" value="1"/>
</dbReference>
<name>A0A409XHQ2_PSICY</name>
<evidence type="ECO:0000256" key="14">
    <source>
        <dbReference type="ARBA" id="ARBA00047545"/>
    </source>
</evidence>
<dbReference type="InterPro" id="IPR001214">
    <property type="entry name" value="SET_dom"/>
</dbReference>
<feature type="region of interest" description="Disordered" evidence="15">
    <location>
        <begin position="568"/>
        <end position="613"/>
    </location>
</feature>
<dbReference type="Gene3D" id="1.10.1740.100">
    <property type="entry name" value="Set2, Rpb1 interacting domain"/>
    <property type="match status" value="1"/>
</dbReference>
<protein>
    <recommendedName>
        <fullName evidence="4">Histone-lysine N-methyltransferase, H3 lysine-36 specific</fullName>
        <ecNumber evidence="3">2.1.1.359</ecNumber>
    </recommendedName>
    <alternativeName>
        <fullName evidence="13">SET domain-containing protein 2</fullName>
    </alternativeName>
</protein>
<dbReference type="SUPFAM" id="SSF47676">
    <property type="entry name" value="Conserved domain common to transcription factors TFIIS, elongin A, CRSP70"/>
    <property type="match status" value="1"/>
</dbReference>
<feature type="compositionally biased region" description="Low complexity" evidence="15">
    <location>
        <begin position="103"/>
        <end position="128"/>
    </location>
</feature>
<evidence type="ECO:0000256" key="11">
    <source>
        <dbReference type="ARBA" id="ARBA00023163"/>
    </source>
</evidence>
<evidence type="ECO:0000256" key="4">
    <source>
        <dbReference type="ARBA" id="ARBA00018028"/>
    </source>
</evidence>
<dbReference type="InterPro" id="IPR025788">
    <property type="entry name" value="Set2_fungi"/>
</dbReference>
<dbReference type="InParanoid" id="A0A409XHQ2"/>
<dbReference type="GO" id="GO:0005634">
    <property type="term" value="C:nucleus"/>
    <property type="evidence" value="ECO:0007669"/>
    <property type="project" value="UniProtKB-SubCell"/>
</dbReference>
<sequence>MAVADIYPTLNRERSQSPTSKSNLSHVNGHDLSGSLRPKNESLAATPLSSLAISTSTTMDIGFKSEHDGTLDAGSPSQSPTLVADPTPQNFKVSRSPTPPPSRTDATSSKSSSPPLAAPPKSGKKAPAAPIQLIGDLPVAREDAVRTFNEIFDNNYQYKSLGRSREVLESMTCDCTYEHGVDSTDDACGAYSDCINRLTQVECLEDDCRCRSYCQNQRFQRKQYANIEIVLTEKKGYGLRAEERLSKDTFIYEYVGDVVNPVSFKKRMREYAEEGIRHFYFMMLQKDEFIDATKSGGIGRFANHSCNPNCYVAKWTVGDHVRMGIFAKRDIQLHEELTFNYNVDRYGHQAQECFCGEPMCVGYIGGKTQTDSDIVTMDDLYLDALGITDEQDLMELKGTKKKKGKKIDDPDFMPTLKAITEKEVPKVVQAIRQTTSRKVLSKLLTRIKASLFMGYLQFLQMTEDQAALRQIMRLRGYSLMTNVLEDHSEDMELVTLALDCMKTWPLLNRNKVQDSKVHVPVEACAALDNEAVKTLAQALLDHWETLPIYHRIPKKRIHQAEEIVQNSVHSQSALSDARKVRDERKVDDERRRKRRMLEQDRPPRATSPQTLAAEGAARQAWIEWNRQSLLDQKAKQESIKAIIASAAESAAAAEAALAAAAAEEAAKAAAAEEKAARRKERSQRKAMTAEDKEANKEKRLLKLVGAVVVKCMSKHSKSFDRDSFKRHAKEEKKSSSYRDGRLDALSEDKVVKIKKFAKEYIAKIIRKMEKQNKIHSSLTSTMQDTPSTSTHTPNSHDGDMHKRPASMSVEEAMDMNLDDSGSEDDEDEDMHSGSHPQLFSGPISLPGRSSWRQQDEPMDTDTGDPPYSNSLTVDPRRHLPING</sequence>
<evidence type="ECO:0000256" key="2">
    <source>
        <dbReference type="ARBA" id="ARBA00004286"/>
    </source>
</evidence>
<feature type="compositionally biased region" description="Acidic residues" evidence="15">
    <location>
        <begin position="816"/>
        <end position="829"/>
    </location>
</feature>
<dbReference type="PROSITE" id="PS50280">
    <property type="entry name" value="SET"/>
    <property type="match status" value="1"/>
</dbReference>
<comment type="subcellular location">
    <subcellularLocation>
        <location evidence="2">Chromosome</location>
    </subcellularLocation>
    <subcellularLocation>
        <location evidence="1">Nucleus</location>
    </subcellularLocation>
</comment>
<feature type="domain" description="AWS" evidence="18">
    <location>
        <begin position="168"/>
        <end position="223"/>
    </location>
</feature>
<dbReference type="InterPro" id="IPR006560">
    <property type="entry name" value="AWS_dom"/>
</dbReference>
<dbReference type="Pfam" id="PF08236">
    <property type="entry name" value="SRI"/>
    <property type="match status" value="1"/>
</dbReference>
<organism evidence="19 20">
    <name type="scientific">Psilocybe cyanescens</name>
    <dbReference type="NCBI Taxonomy" id="93625"/>
    <lineage>
        <taxon>Eukaryota</taxon>
        <taxon>Fungi</taxon>
        <taxon>Dikarya</taxon>
        <taxon>Basidiomycota</taxon>
        <taxon>Agaricomycotina</taxon>
        <taxon>Agaricomycetes</taxon>
        <taxon>Agaricomycetidae</taxon>
        <taxon>Agaricales</taxon>
        <taxon>Agaricineae</taxon>
        <taxon>Strophariaceae</taxon>
        <taxon>Psilocybe</taxon>
    </lineage>
</organism>
<evidence type="ECO:0000256" key="5">
    <source>
        <dbReference type="ARBA" id="ARBA00022454"/>
    </source>
</evidence>
<dbReference type="PANTHER" id="PTHR22884">
    <property type="entry name" value="SET DOMAIN PROTEINS"/>
    <property type="match status" value="1"/>
</dbReference>
<evidence type="ECO:0000256" key="10">
    <source>
        <dbReference type="ARBA" id="ARBA00023015"/>
    </source>
</evidence>
<keyword evidence="7" id="KW-0489">Methyltransferase</keyword>
<gene>
    <name evidence="19" type="ORF">CVT25_013108</name>
</gene>
<evidence type="ECO:0000256" key="12">
    <source>
        <dbReference type="ARBA" id="ARBA00023242"/>
    </source>
</evidence>
<dbReference type="SUPFAM" id="SSF82199">
    <property type="entry name" value="SET domain"/>
    <property type="match status" value="1"/>
</dbReference>
<keyword evidence="9" id="KW-0949">S-adenosyl-L-methionine</keyword>
<feature type="compositionally biased region" description="Basic and acidic residues" evidence="15">
    <location>
        <begin position="576"/>
        <end position="603"/>
    </location>
</feature>
<feature type="region of interest" description="Disordered" evidence="15">
    <location>
        <begin position="672"/>
        <end position="694"/>
    </location>
</feature>
<evidence type="ECO:0000259" key="18">
    <source>
        <dbReference type="PROSITE" id="PS51215"/>
    </source>
</evidence>
<keyword evidence="20" id="KW-1185">Reference proteome</keyword>
<keyword evidence="10" id="KW-0805">Transcription regulation</keyword>